<name>A0ABS0DGV7_9NOCA</name>
<dbReference type="Proteomes" id="UP000707731">
    <property type="component" value="Unassembled WGS sequence"/>
</dbReference>
<feature type="region of interest" description="Disordered" evidence="1">
    <location>
        <begin position="348"/>
        <end position="379"/>
    </location>
</feature>
<evidence type="ECO:0000313" key="4">
    <source>
        <dbReference type="Proteomes" id="UP000707731"/>
    </source>
</evidence>
<keyword evidence="2" id="KW-1133">Transmembrane helix</keyword>
<keyword evidence="2" id="KW-0472">Membrane</keyword>
<sequence>MSVTGTLIRLGGAQPSALGEAYERAGYALTGAAVAVAALVAGGVAAAASAPMWPVAVVAAVAAAVAAVAGVIARALVSSPGTAPRRLWFLGRVLLALALGAFLGEAATVVAEDAAIDRILDEKAHAAAQSAPGVMTARTALERALAERASLAGTIADAEAEADRALVTARCEFNPTEQCPATRITGVPGDGPEHRTAQAVLDDARDRLSAARDLAPELDQRVRAAEQSLSAAYAAAELTGDRGPGARWAAMHQHTTASATALLPRLAALLAGLVIALLPLAARRWLGVTSLDRHAAARAAVDAAERDAETAIAVQRARLRAAAAEVRAERELAAVRLTTAVPTTAALPAPGEALPAAAGTRSPAVDGSPSGWGDSPSVASATTAGVATAAPVATEAGPGASTPAVEGFGDGKRHTRVIAAIGGLEIGITEFARPVRAVREQDGSDLPVLGNLPFAGWIGPLMPSFVVDVVETATRPLRTARRAIDEVEELTFTLRHNRTITVAVRETAPEAGIWSDRAVGATVVDVEPMVDVEPTVEADSGAHSPGTRFH</sequence>
<protein>
    <submittedName>
        <fullName evidence="3">DUF4407 domain-containing protein</fullName>
    </submittedName>
</protein>
<evidence type="ECO:0000313" key="3">
    <source>
        <dbReference type="EMBL" id="MBF6356807.1"/>
    </source>
</evidence>
<proteinExistence type="predicted"/>
<feature type="transmembrane region" description="Helical" evidence="2">
    <location>
        <begin position="53"/>
        <end position="77"/>
    </location>
</feature>
<evidence type="ECO:0000256" key="1">
    <source>
        <dbReference type="SAM" id="MobiDB-lite"/>
    </source>
</evidence>
<keyword evidence="4" id="KW-1185">Reference proteome</keyword>
<gene>
    <name evidence="3" type="ORF">IU449_20045</name>
</gene>
<comment type="caution">
    <text evidence="3">The sequence shown here is derived from an EMBL/GenBank/DDBJ whole genome shotgun (WGS) entry which is preliminary data.</text>
</comment>
<keyword evidence="2" id="KW-0812">Transmembrane</keyword>
<dbReference type="InterPro" id="IPR025519">
    <property type="entry name" value="DUF4407"/>
</dbReference>
<feature type="transmembrane region" description="Helical" evidence="2">
    <location>
        <begin position="89"/>
        <end position="111"/>
    </location>
</feature>
<reference evidence="3 4" key="1">
    <citation type="submission" date="2020-10" db="EMBL/GenBank/DDBJ databases">
        <title>Identification of Nocardia species via Next-generation sequencing and recognition of intraspecies genetic diversity.</title>
        <authorList>
            <person name="Li P."/>
            <person name="Li P."/>
            <person name="Lu B."/>
        </authorList>
    </citation>
    <scope>NUCLEOTIDE SEQUENCE [LARGE SCALE GENOMIC DNA]</scope>
    <source>
        <strain evidence="3 4">BJ06-0143</strain>
    </source>
</reference>
<dbReference type="EMBL" id="JADLQN010000003">
    <property type="protein sequence ID" value="MBF6356807.1"/>
    <property type="molecule type" value="Genomic_DNA"/>
</dbReference>
<feature type="transmembrane region" description="Helical" evidence="2">
    <location>
        <begin position="25"/>
        <end position="47"/>
    </location>
</feature>
<evidence type="ECO:0000256" key="2">
    <source>
        <dbReference type="SAM" id="Phobius"/>
    </source>
</evidence>
<dbReference type="RefSeq" id="WP_195003627.1">
    <property type="nucleotide sequence ID" value="NZ_JADLQN010000003.1"/>
</dbReference>
<organism evidence="3 4">
    <name type="scientific">Nocardia higoensis</name>
    <dbReference type="NCBI Taxonomy" id="228599"/>
    <lineage>
        <taxon>Bacteria</taxon>
        <taxon>Bacillati</taxon>
        <taxon>Actinomycetota</taxon>
        <taxon>Actinomycetes</taxon>
        <taxon>Mycobacteriales</taxon>
        <taxon>Nocardiaceae</taxon>
        <taxon>Nocardia</taxon>
    </lineage>
</organism>
<dbReference type="Pfam" id="PF14362">
    <property type="entry name" value="DUF4407"/>
    <property type="match status" value="1"/>
</dbReference>
<accession>A0ABS0DGV7</accession>